<evidence type="ECO:0000256" key="7">
    <source>
        <dbReference type="ARBA" id="ARBA00069139"/>
    </source>
</evidence>
<dbReference type="AlphaFoldDB" id="A0A4S9A3K7"/>
<feature type="transmembrane region" description="Helical" evidence="10">
    <location>
        <begin position="150"/>
        <end position="175"/>
    </location>
</feature>
<evidence type="ECO:0000256" key="8">
    <source>
        <dbReference type="ARBA" id="ARBA00077167"/>
    </source>
</evidence>
<dbReference type="Pfam" id="PF07690">
    <property type="entry name" value="MFS_1"/>
    <property type="match status" value="1"/>
</dbReference>
<keyword evidence="2 10" id="KW-0812">Transmembrane</keyword>
<keyword evidence="3 10" id="KW-1133">Transmembrane helix</keyword>
<feature type="transmembrane region" description="Helical" evidence="10">
    <location>
        <begin position="382"/>
        <end position="402"/>
    </location>
</feature>
<dbReference type="EMBL" id="QZAO01000169">
    <property type="protein sequence ID" value="THW73541.1"/>
    <property type="molecule type" value="Genomic_DNA"/>
</dbReference>
<evidence type="ECO:0000256" key="10">
    <source>
        <dbReference type="SAM" id="Phobius"/>
    </source>
</evidence>
<proteinExistence type="inferred from homology"/>
<feature type="region of interest" description="Disordered" evidence="9">
    <location>
        <begin position="50"/>
        <end position="82"/>
    </location>
</feature>
<evidence type="ECO:0000256" key="6">
    <source>
        <dbReference type="ARBA" id="ARBA00053977"/>
    </source>
</evidence>
<dbReference type="InterPro" id="IPR020846">
    <property type="entry name" value="MFS_dom"/>
</dbReference>
<evidence type="ECO:0000313" key="12">
    <source>
        <dbReference type="EMBL" id="THW73541.1"/>
    </source>
</evidence>
<feature type="transmembrane region" description="Helical" evidence="10">
    <location>
        <begin position="555"/>
        <end position="577"/>
    </location>
</feature>
<feature type="transmembrane region" description="Helical" evidence="10">
    <location>
        <begin position="493"/>
        <end position="519"/>
    </location>
</feature>
<accession>A0A4S9A3K7</accession>
<dbReference type="CDD" id="cd17323">
    <property type="entry name" value="MFS_Tpo1_MDR_like"/>
    <property type="match status" value="1"/>
</dbReference>
<feature type="domain" description="Major facilitator superfamily (MFS) profile" evidence="11">
    <location>
        <begin position="152"/>
        <end position="581"/>
    </location>
</feature>
<sequence>MANTTDEYRSPSPETPAEGLPTPGEHARLHHLLAMVDEPEQPPFMRSRMHSTTPTLYEDYNDRRSSKTTTQRHSFNSMNEKEVDNREHMIQQKYAERLCSKCKHLDRDQEAALGAMQIVPPEKEENNKIVSWDGEHDPKKPMNMPEHRKWMIVISTGLMTFCVSFASSVFSTTTFVTAELFGVSSEVMILGLSLYVLGFAFGPLVWGPLSEAFGRTRPLFAGMIIFCIFQVPVAVAQNLQTIFICRFLGGVAGSAPLAIIGGMYVDFMEPINRGVATSVFAGAVFAGPVAGPVVGSFITYSYLGWRWTAWITLIMSAFFTIIAYLLTPETYEPVLLAWKADKLRHETKDWALHSKSEEDPLNYDTIVNKYLMKPLVMIVKEPILIILTLYMSLVYGILYLTFEAYPISFEMDRSWSPGLASLPFIAIFIGVVLACAIIGGFSKTWYAKRLIASGKLNPEDRLPPMIAGSLILPVGLFWFAWTSHPDTHWAAQVVSGIFIGLGIILIFMSGVTYMVDVYLLNANSAIAINTFIRSAVAAGFPMFATYLYDGLGVDWATSLLAFVCIALIPFPFVFWFYGKKIRSWSEFAFNLG</sequence>
<evidence type="ECO:0000313" key="13">
    <source>
        <dbReference type="Proteomes" id="UP000308802"/>
    </source>
</evidence>
<evidence type="ECO:0000256" key="2">
    <source>
        <dbReference type="ARBA" id="ARBA00022692"/>
    </source>
</evidence>
<protein>
    <recommendedName>
        <fullName evidence="7">Cercosporin MFS transporter CTB4</fullName>
    </recommendedName>
    <alternativeName>
        <fullName evidence="8">Cercosporin toxin biosynthesis cluster protein 4</fullName>
    </alternativeName>
</protein>
<dbReference type="InterPro" id="IPR036259">
    <property type="entry name" value="MFS_trans_sf"/>
</dbReference>
<comment type="similarity">
    <text evidence="5">Belongs to the major facilitator superfamily. CAR1 family.</text>
</comment>
<feature type="region of interest" description="Disordered" evidence="9">
    <location>
        <begin position="1"/>
        <end position="24"/>
    </location>
</feature>
<reference evidence="12 13" key="1">
    <citation type="submission" date="2018-10" db="EMBL/GenBank/DDBJ databases">
        <title>Fifty Aureobasidium pullulans genomes reveal a recombining polyextremotolerant generalist.</title>
        <authorList>
            <person name="Gostincar C."/>
            <person name="Turk M."/>
            <person name="Zajc J."/>
            <person name="Gunde-Cimerman N."/>
        </authorList>
    </citation>
    <scope>NUCLEOTIDE SEQUENCE [LARGE SCALE GENOMIC DNA]</scope>
    <source>
        <strain evidence="12 13">EXF-10659</strain>
    </source>
</reference>
<comment type="function">
    <text evidence="6">MFS transporter; part of the gene cluster that mediates the biosynthesis of cercosporin, a light-activated, non-host-selective toxin. The perylenequinone chromophore of cercosporin absorbs light energy to attain an electronically-activated triplet state and produces active oxygen species such as the hydroxyl radical, superoxide, hydrogen peroxide or singlet oxygen upon reaction with oxygen molecules. These reactive oxygen species cause damage to various cellular components including lipids, proteins and nucleic acids. Responsible for secretion and accumulation of cercosporin, but does not play any roles in self-protection against the toxicity of cercosporin.</text>
</comment>
<dbReference type="FunFam" id="1.20.1250.20:FF:000011">
    <property type="entry name" value="MFS multidrug transporter, putative"/>
    <property type="match status" value="1"/>
</dbReference>
<keyword evidence="4 10" id="KW-0472">Membrane</keyword>
<evidence type="ECO:0000256" key="4">
    <source>
        <dbReference type="ARBA" id="ARBA00023136"/>
    </source>
</evidence>
<feature type="transmembrane region" description="Helical" evidence="10">
    <location>
        <begin position="279"/>
        <end position="301"/>
    </location>
</feature>
<dbReference type="Gene3D" id="1.20.1250.20">
    <property type="entry name" value="MFS general substrate transporter like domains"/>
    <property type="match status" value="1"/>
</dbReference>
<feature type="transmembrane region" description="Helical" evidence="10">
    <location>
        <begin position="462"/>
        <end position="481"/>
    </location>
</feature>
<evidence type="ECO:0000259" key="11">
    <source>
        <dbReference type="PROSITE" id="PS50850"/>
    </source>
</evidence>
<feature type="transmembrane region" description="Helical" evidence="10">
    <location>
        <begin position="218"/>
        <end position="235"/>
    </location>
</feature>
<organism evidence="12 13">
    <name type="scientific">Aureobasidium pullulans</name>
    <name type="common">Black yeast</name>
    <name type="synonym">Pullularia pullulans</name>
    <dbReference type="NCBI Taxonomy" id="5580"/>
    <lineage>
        <taxon>Eukaryota</taxon>
        <taxon>Fungi</taxon>
        <taxon>Dikarya</taxon>
        <taxon>Ascomycota</taxon>
        <taxon>Pezizomycotina</taxon>
        <taxon>Dothideomycetes</taxon>
        <taxon>Dothideomycetidae</taxon>
        <taxon>Dothideales</taxon>
        <taxon>Saccotheciaceae</taxon>
        <taxon>Aureobasidium</taxon>
    </lineage>
</organism>
<comment type="subcellular location">
    <subcellularLocation>
        <location evidence="1">Membrane</location>
        <topology evidence="1">Multi-pass membrane protein</topology>
    </subcellularLocation>
</comment>
<evidence type="ECO:0000256" key="5">
    <source>
        <dbReference type="ARBA" id="ARBA00038347"/>
    </source>
</evidence>
<dbReference type="InterPro" id="IPR011701">
    <property type="entry name" value="MFS"/>
</dbReference>
<dbReference type="Proteomes" id="UP000308802">
    <property type="component" value="Unassembled WGS sequence"/>
</dbReference>
<dbReference type="SUPFAM" id="SSF103473">
    <property type="entry name" value="MFS general substrate transporter"/>
    <property type="match status" value="1"/>
</dbReference>
<evidence type="ECO:0000256" key="3">
    <source>
        <dbReference type="ARBA" id="ARBA00022989"/>
    </source>
</evidence>
<feature type="transmembrane region" description="Helical" evidence="10">
    <location>
        <begin position="307"/>
        <end position="326"/>
    </location>
</feature>
<feature type="transmembrane region" description="Helical" evidence="10">
    <location>
        <begin position="241"/>
        <end position="267"/>
    </location>
</feature>
<name>A0A4S9A3K7_AURPU</name>
<dbReference type="GO" id="GO:0005886">
    <property type="term" value="C:plasma membrane"/>
    <property type="evidence" value="ECO:0007669"/>
    <property type="project" value="TreeGrafter"/>
</dbReference>
<gene>
    <name evidence="12" type="ORF">D6D19_05557</name>
</gene>
<dbReference type="PROSITE" id="PS50850">
    <property type="entry name" value="MFS"/>
    <property type="match status" value="1"/>
</dbReference>
<feature type="compositionally biased region" description="Polar residues" evidence="9">
    <location>
        <begin position="67"/>
        <end position="78"/>
    </location>
</feature>
<feature type="transmembrane region" description="Helical" evidence="10">
    <location>
        <begin position="422"/>
        <end position="441"/>
    </location>
</feature>
<comment type="caution">
    <text evidence="12">The sequence shown here is derived from an EMBL/GenBank/DDBJ whole genome shotgun (WGS) entry which is preliminary data.</text>
</comment>
<dbReference type="GO" id="GO:0022857">
    <property type="term" value="F:transmembrane transporter activity"/>
    <property type="evidence" value="ECO:0007669"/>
    <property type="project" value="InterPro"/>
</dbReference>
<evidence type="ECO:0000256" key="9">
    <source>
        <dbReference type="SAM" id="MobiDB-lite"/>
    </source>
</evidence>
<dbReference type="PANTHER" id="PTHR23502">
    <property type="entry name" value="MAJOR FACILITATOR SUPERFAMILY"/>
    <property type="match status" value="1"/>
</dbReference>
<feature type="transmembrane region" description="Helical" evidence="10">
    <location>
        <begin position="187"/>
        <end position="206"/>
    </location>
</feature>
<dbReference type="PANTHER" id="PTHR23502:SF47">
    <property type="entry name" value="MAJOR FACILITATOR SUPERFAMILY (MFS) PROFILE DOMAIN-CONTAINING PROTEIN-RELATED"/>
    <property type="match status" value="1"/>
</dbReference>
<evidence type="ECO:0000256" key="1">
    <source>
        <dbReference type="ARBA" id="ARBA00004141"/>
    </source>
</evidence>